<keyword evidence="6 7" id="KW-0067">ATP-binding</keyword>
<evidence type="ECO:0000313" key="11">
    <source>
        <dbReference type="Proteomes" id="UP000530928"/>
    </source>
</evidence>
<dbReference type="CDD" id="cd14014">
    <property type="entry name" value="STKc_PknB_like"/>
    <property type="match status" value="1"/>
</dbReference>
<accession>A0A7W0CLP7</accession>
<dbReference type="PROSITE" id="PS00107">
    <property type="entry name" value="PROTEIN_KINASE_ATP"/>
    <property type="match status" value="1"/>
</dbReference>
<evidence type="ECO:0000313" key="10">
    <source>
        <dbReference type="EMBL" id="MBA2893430.1"/>
    </source>
</evidence>
<gene>
    <name evidence="10" type="ORF">HNR30_004791</name>
</gene>
<evidence type="ECO:0000256" key="8">
    <source>
        <dbReference type="SAM" id="MobiDB-lite"/>
    </source>
</evidence>
<name>A0A7W0CLP7_9ACTN</name>
<dbReference type="FunFam" id="1.10.510.10:FF:000021">
    <property type="entry name" value="Serine/threonine protein kinase"/>
    <property type="match status" value="1"/>
</dbReference>
<feature type="binding site" evidence="7">
    <location>
        <position position="41"/>
    </location>
    <ligand>
        <name>ATP</name>
        <dbReference type="ChEBI" id="CHEBI:30616"/>
    </ligand>
</feature>
<dbReference type="Gene3D" id="1.10.510.10">
    <property type="entry name" value="Transferase(Phosphotransferase) domain 1"/>
    <property type="match status" value="1"/>
</dbReference>
<evidence type="ECO:0000259" key="9">
    <source>
        <dbReference type="PROSITE" id="PS50011"/>
    </source>
</evidence>
<evidence type="ECO:0000256" key="1">
    <source>
        <dbReference type="ARBA" id="ARBA00012513"/>
    </source>
</evidence>
<dbReference type="SUPFAM" id="SSF56112">
    <property type="entry name" value="Protein kinase-like (PK-like)"/>
    <property type="match status" value="1"/>
</dbReference>
<evidence type="ECO:0000256" key="5">
    <source>
        <dbReference type="ARBA" id="ARBA00022777"/>
    </source>
</evidence>
<dbReference type="Gene3D" id="3.30.200.20">
    <property type="entry name" value="Phosphorylase Kinase, domain 1"/>
    <property type="match status" value="1"/>
</dbReference>
<keyword evidence="2" id="KW-0723">Serine/threonine-protein kinase</keyword>
<dbReference type="AlphaFoldDB" id="A0A7W0CLP7"/>
<dbReference type="PROSITE" id="PS50011">
    <property type="entry name" value="PROTEIN_KINASE_DOM"/>
    <property type="match status" value="1"/>
</dbReference>
<evidence type="ECO:0000256" key="6">
    <source>
        <dbReference type="ARBA" id="ARBA00022840"/>
    </source>
</evidence>
<dbReference type="GO" id="GO:0005524">
    <property type="term" value="F:ATP binding"/>
    <property type="evidence" value="ECO:0007669"/>
    <property type="project" value="UniProtKB-UniRule"/>
</dbReference>
<keyword evidence="3 10" id="KW-0808">Transferase</keyword>
<organism evidence="10 11">
    <name type="scientific">Nonomuraea soli</name>
    <dbReference type="NCBI Taxonomy" id="1032476"/>
    <lineage>
        <taxon>Bacteria</taxon>
        <taxon>Bacillati</taxon>
        <taxon>Actinomycetota</taxon>
        <taxon>Actinomycetes</taxon>
        <taxon>Streptosporangiales</taxon>
        <taxon>Streptosporangiaceae</taxon>
        <taxon>Nonomuraea</taxon>
    </lineage>
</organism>
<dbReference type="SMART" id="SM00220">
    <property type="entry name" value="S_TKc"/>
    <property type="match status" value="1"/>
</dbReference>
<dbReference type="Pfam" id="PF00069">
    <property type="entry name" value="Pkinase"/>
    <property type="match status" value="1"/>
</dbReference>
<protein>
    <recommendedName>
        <fullName evidence="1">non-specific serine/threonine protein kinase</fullName>
        <ecNumber evidence="1">2.7.11.1</ecNumber>
    </recommendedName>
</protein>
<dbReference type="InterPro" id="IPR000719">
    <property type="entry name" value="Prot_kinase_dom"/>
</dbReference>
<evidence type="ECO:0000256" key="2">
    <source>
        <dbReference type="ARBA" id="ARBA00022527"/>
    </source>
</evidence>
<keyword evidence="5 10" id="KW-0418">Kinase</keyword>
<keyword evidence="11" id="KW-1185">Reference proteome</keyword>
<dbReference type="PANTHER" id="PTHR43289">
    <property type="entry name" value="MITOGEN-ACTIVATED PROTEIN KINASE KINASE KINASE 20-RELATED"/>
    <property type="match status" value="1"/>
</dbReference>
<dbReference type="PANTHER" id="PTHR43289:SF6">
    <property type="entry name" value="SERINE_THREONINE-PROTEIN KINASE NEKL-3"/>
    <property type="match status" value="1"/>
</dbReference>
<dbReference type="Proteomes" id="UP000530928">
    <property type="component" value="Unassembled WGS sequence"/>
</dbReference>
<feature type="compositionally biased region" description="Polar residues" evidence="8">
    <location>
        <begin position="408"/>
        <end position="425"/>
    </location>
</feature>
<evidence type="ECO:0000256" key="4">
    <source>
        <dbReference type="ARBA" id="ARBA00022741"/>
    </source>
</evidence>
<sequence length="425" mass="44697">MLGDGTLLNNRYLLTGRIGGGGMGEVWRADDALLGRTVAVKVLTHNPASTQRFLNEARAMATLNHPGVVDVYDYGTDRVSFLVMELVDGESLDRLLERAKLTTEATMRLVVEVAEALAAAHERGIVHRDVKPGNLMIRADGSVVLTDFGIAHSASAGQLTATGQMLCSAGYCAPEQATANRITPAVDLYALGVVAYECLTGSLPYDGETPVQIIFKHLNAPVPELPAEIPPGPRRVIARALAKRPEERWASAEEMAAAARAALDDPGWVPPRPQRRRAVTAIATIGAALLASGAIAASLHLWPPLSAIQLPIMPGGATEPAGEAGNPPATGEQIQPAKQRLTPGPRRPSPSPGTTAEPSGTPTAQPTTPNQPTQQPTTPAEPTPTPTQEPPTEEPTPEPPTQEPTVEPSHQSLPAETPEPSQTPG</sequence>
<dbReference type="EMBL" id="JACDUR010000005">
    <property type="protein sequence ID" value="MBA2893430.1"/>
    <property type="molecule type" value="Genomic_DNA"/>
</dbReference>
<reference evidence="10 11" key="1">
    <citation type="submission" date="2020-07" db="EMBL/GenBank/DDBJ databases">
        <title>Genomic Encyclopedia of Type Strains, Phase IV (KMG-IV): sequencing the most valuable type-strain genomes for metagenomic binning, comparative biology and taxonomic classification.</title>
        <authorList>
            <person name="Goeker M."/>
        </authorList>
    </citation>
    <scope>NUCLEOTIDE SEQUENCE [LARGE SCALE GENOMIC DNA]</scope>
    <source>
        <strain evidence="10 11">DSM 45533</strain>
    </source>
</reference>
<feature type="compositionally biased region" description="Pro residues" evidence="8">
    <location>
        <begin position="379"/>
        <end position="390"/>
    </location>
</feature>
<comment type="caution">
    <text evidence="10">The sequence shown here is derived from an EMBL/GenBank/DDBJ whole genome shotgun (WGS) entry which is preliminary data.</text>
</comment>
<feature type="domain" description="Protein kinase" evidence="9">
    <location>
        <begin position="12"/>
        <end position="263"/>
    </location>
</feature>
<dbReference type="InterPro" id="IPR008271">
    <property type="entry name" value="Ser/Thr_kinase_AS"/>
</dbReference>
<dbReference type="EC" id="2.7.11.1" evidence="1"/>
<dbReference type="GO" id="GO:0004674">
    <property type="term" value="F:protein serine/threonine kinase activity"/>
    <property type="evidence" value="ECO:0007669"/>
    <property type="project" value="UniProtKB-KW"/>
</dbReference>
<feature type="compositionally biased region" description="Low complexity" evidence="8">
    <location>
        <begin position="316"/>
        <end position="332"/>
    </location>
</feature>
<feature type="region of interest" description="Disordered" evidence="8">
    <location>
        <begin position="316"/>
        <end position="425"/>
    </location>
</feature>
<dbReference type="InterPro" id="IPR011009">
    <property type="entry name" value="Kinase-like_dom_sf"/>
</dbReference>
<dbReference type="PROSITE" id="PS00108">
    <property type="entry name" value="PROTEIN_KINASE_ST"/>
    <property type="match status" value="1"/>
</dbReference>
<evidence type="ECO:0000256" key="3">
    <source>
        <dbReference type="ARBA" id="ARBA00022679"/>
    </source>
</evidence>
<evidence type="ECO:0000256" key="7">
    <source>
        <dbReference type="PROSITE-ProRule" id="PRU10141"/>
    </source>
</evidence>
<feature type="compositionally biased region" description="Low complexity" evidence="8">
    <location>
        <begin position="361"/>
        <end position="378"/>
    </location>
</feature>
<dbReference type="InterPro" id="IPR017441">
    <property type="entry name" value="Protein_kinase_ATP_BS"/>
</dbReference>
<keyword evidence="4 7" id="KW-0547">Nucleotide-binding</keyword>
<proteinExistence type="predicted"/>
<dbReference type="RefSeq" id="WP_181612243.1">
    <property type="nucleotide sequence ID" value="NZ_BAABAM010000017.1"/>
</dbReference>